<dbReference type="Proteomes" id="UP000053593">
    <property type="component" value="Unassembled WGS sequence"/>
</dbReference>
<sequence length="142" mass="16182">MSDDDLLKVLEAIPALTSFAFDEAGDGEKPLTARFFRSLEDRDGLGLGKGEDGSSNALTPKLTHLATRMSSDSPPWNELYSFLEFRLDSMWLWSHAMSHLQQARIYVTKLKWEQISDELKGKFAELPRKGRGLDLKFLLTRY</sequence>
<dbReference type="AlphaFoldDB" id="A0A0D0C6I4"/>
<dbReference type="EMBL" id="KN834787">
    <property type="protein sequence ID" value="KIK58119.1"/>
    <property type="molecule type" value="Genomic_DNA"/>
</dbReference>
<protein>
    <submittedName>
        <fullName evidence="1">Uncharacterized protein</fullName>
    </submittedName>
</protein>
<evidence type="ECO:0000313" key="2">
    <source>
        <dbReference type="Proteomes" id="UP000053593"/>
    </source>
</evidence>
<evidence type="ECO:0000313" key="1">
    <source>
        <dbReference type="EMBL" id="KIK58119.1"/>
    </source>
</evidence>
<accession>A0A0D0C6I4</accession>
<reference evidence="1 2" key="1">
    <citation type="submission" date="2014-04" db="EMBL/GenBank/DDBJ databases">
        <title>Evolutionary Origins and Diversification of the Mycorrhizal Mutualists.</title>
        <authorList>
            <consortium name="DOE Joint Genome Institute"/>
            <consortium name="Mycorrhizal Genomics Consortium"/>
            <person name="Kohler A."/>
            <person name="Kuo A."/>
            <person name="Nagy L.G."/>
            <person name="Floudas D."/>
            <person name="Copeland A."/>
            <person name="Barry K.W."/>
            <person name="Cichocki N."/>
            <person name="Veneault-Fourrey C."/>
            <person name="LaButti K."/>
            <person name="Lindquist E.A."/>
            <person name="Lipzen A."/>
            <person name="Lundell T."/>
            <person name="Morin E."/>
            <person name="Murat C."/>
            <person name="Riley R."/>
            <person name="Ohm R."/>
            <person name="Sun H."/>
            <person name="Tunlid A."/>
            <person name="Henrissat B."/>
            <person name="Grigoriev I.V."/>
            <person name="Hibbett D.S."/>
            <person name="Martin F."/>
        </authorList>
    </citation>
    <scope>NUCLEOTIDE SEQUENCE [LARGE SCALE GENOMIC DNA]</scope>
    <source>
        <strain evidence="1 2">FD-317 M1</strain>
    </source>
</reference>
<organism evidence="1 2">
    <name type="scientific">Collybiopsis luxurians FD-317 M1</name>
    <dbReference type="NCBI Taxonomy" id="944289"/>
    <lineage>
        <taxon>Eukaryota</taxon>
        <taxon>Fungi</taxon>
        <taxon>Dikarya</taxon>
        <taxon>Basidiomycota</taxon>
        <taxon>Agaricomycotina</taxon>
        <taxon>Agaricomycetes</taxon>
        <taxon>Agaricomycetidae</taxon>
        <taxon>Agaricales</taxon>
        <taxon>Marasmiineae</taxon>
        <taxon>Omphalotaceae</taxon>
        <taxon>Collybiopsis</taxon>
        <taxon>Collybiopsis luxurians</taxon>
    </lineage>
</organism>
<gene>
    <name evidence="1" type="ORF">GYMLUDRAFT_707183</name>
</gene>
<dbReference type="OrthoDB" id="10019757at2759"/>
<keyword evidence="2" id="KW-1185">Reference proteome</keyword>
<proteinExistence type="predicted"/>
<dbReference type="HOGENOM" id="CLU_123443_0_0_1"/>
<name>A0A0D0C6I4_9AGAR</name>